<dbReference type="AlphaFoldDB" id="A0A7K0EJC5"/>
<organism evidence="6 7">
    <name type="scientific">Larkinella terrae</name>
    <dbReference type="NCBI Taxonomy" id="2025311"/>
    <lineage>
        <taxon>Bacteria</taxon>
        <taxon>Pseudomonadati</taxon>
        <taxon>Bacteroidota</taxon>
        <taxon>Cytophagia</taxon>
        <taxon>Cytophagales</taxon>
        <taxon>Spirosomataceae</taxon>
        <taxon>Larkinella</taxon>
    </lineage>
</organism>
<dbReference type="InterPro" id="IPR055372">
    <property type="entry name" value="CBM96"/>
</dbReference>
<dbReference type="OrthoDB" id="642527at2"/>
<comment type="subcellular location">
    <subcellularLocation>
        <location evidence="1">Secreted</location>
    </subcellularLocation>
</comment>
<dbReference type="PROSITE" id="PS51257">
    <property type="entry name" value="PROKAR_LIPOPROTEIN"/>
    <property type="match status" value="1"/>
</dbReference>
<gene>
    <name evidence="6" type="ORF">GJJ30_11250</name>
</gene>
<proteinExistence type="predicted"/>
<feature type="chain" id="PRO_5029860574" evidence="4">
    <location>
        <begin position="23"/>
        <end position="222"/>
    </location>
</feature>
<keyword evidence="3 4" id="KW-0732">Signal</keyword>
<protein>
    <submittedName>
        <fullName evidence="6">DNRLRE domain-containing protein</fullName>
    </submittedName>
</protein>
<evidence type="ECO:0000256" key="3">
    <source>
        <dbReference type="ARBA" id="ARBA00022729"/>
    </source>
</evidence>
<dbReference type="GO" id="GO:0005576">
    <property type="term" value="C:extracellular region"/>
    <property type="evidence" value="ECO:0007669"/>
    <property type="project" value="UniProtKB-SubCell"/>
</dbReference>
<keyword evidence="2" id="KW-0964">Secreted</keyword>
<dbReference type="NCBIfam" id="NF033679">
    <property type="entry name" value="DNRLRE_dom"/>
    <property type="match status" value="1"/>
</dbReference>
<evidence type="ECO:0000313" key="6">
    <source>
        <dbReference type="EMBL" id="MRS61865.1"/>
    </source>
</evidence>
<name>A0A7K0EJC5_9BACT</name>
<accession>A0A7K0EJC5</accession>
<evidence type="ECO:0000313" key="7">
    <source>
        <dbReference type="Proteomes" id="UP000441754"/>
    </source>
</evidence>
<keyword evidence="7" id="KW-1185">Reference proteome</keyword>
<evidence type="ECO:0000256" key="1">
    <source>
        <dbReference type="ARBA" id="ARBA00004613"/>
    </source>
</evidence>
<comment type="caution">
    <text evidence="6">The sequence shown here is derived from an EMBL/GenBank/DDBJ whole genome shotgun (WGS) entry which is preliminary data.</text>
</comment>
<dbReference type="Pfam" id="PF24517">
    <property type="entry name" value="CBM96"/>
    <property type="match status" value="1"/>
</dbReference>
<dbReference type="EMBL" id="WJXZ01000006">
    <property type="protein sequence ID" value="MRS61865.1"/>
    <property type="molecule type" value="Genomic_DNA"/>
</dbReference>
<evidence type="ECO:0000256" key="4">
    <source>
        <dbReference type="SAM" id="SignalP"/>
    </source>
</evidence>
<sequence length="222" mass="24370">MTMKRFFISSILALAIAFQACVQDHVPVTHLVLQPDAVAGKDALFSSGSPTIVYGNVQDLFFSAVDNTIPIVSRAISRSAVQFDLSSIPENSVIQEAHLFLYFNPTSPYLSLGGNNTGHVGDNAFFIQKTTTPWDESTVTWETQPQSTTVNQVSVPAASSPTQDYVIDVTKIVQDMVNNKATDYGFFMRHQIETPEKVTFIASSDHPNAALHPKLEVNYVSK</sequence>
<feature type="domain" description="Carbohydrate-binding module family 96" evidence="5">
    <location>
        <begin position="41"/>
        <end position="217"/>
    </location>
</feature>
<evidence type="ECO:0000256" key="2">
    <source>
        <dbReference type="ARBA" id="ARBA00022525"/>
    </source>
</evidence>
<reference evidence="6 7" key="1">
    <citation type="journal article" date="2018" name="Antonie Van Leeuwenhoek">
        <title>Larkinella terrae sp. nov., isolated from soil on Jeju Island, South Korea.</title>
        <authorList>
            <person name="Ten L.N."/>
            <person name="Jeon J."/>
            <person name="Park S.J."/>
            <person name="Park S."/>
            <person name="Lee S.Y."/>
            <person name="Kim M.K."/>
            <person name="Jung H.Y."/>
        </authorList>
    </citation>
    <scope>NUCLEOTIDE SEQUENCE [LARGE SCALE GENOMIC DNA]</scope>
    <source>
        <strain evidence="6 7">KCTC 52001</strain>
    </source>
</reference>
<feature type="signal peptide" evidence="4">
    <location>
        <begin position="1"/>
        <end position="22"/>
    </location>
</feature>
<dbReference type="Proteomes" id="UP000441754">
    <property type="component" value="Unassembled WGS sequence"/>
</dbReference>
<evidence type="ECO:0000259" key="5">
    <source>
        <dbReference type="Pfam" id="PF24517"/>
    </source>
</evidence>